<gene>
    <name evidence="2" type="ORF">HERILL_LOCUS6483</name>
</gene>
<keyword evidence="3" id="KW-1185">Reference proteome</keyword>
<feature type="region of interest" description="Disordered" evidence="1">
    <location>
        <begin position="27"/>
        <end position="49"/>
    </location>
</feature>
<accession>A0A7R8UMN7</accession>
<evidence type="ECO:0000313" key="2">
    <source>
        <dbReference type="EMBL" id="CAD7083528.1"/>
    </source>
</evidence>
<protein>
    <submittedName>
        <fullName evidence="2">Uncharacterized protein</fullName>
    </submittedName>
</protein>
<proteinExistence type="predicted"/>
<organism evidence="2 3">
    <name type="scientific">Hermetia illucens</name>
    <name type="common">Black soldier fly</name>
    <dbReference type="NCBI Taxonomy" id="343691"/>
    <lineage>
        <taxon>Eukaryota</taxon>
        <taxon>Metazoa</taxon>
        <taxon>Ecdysozoa</taxon>
        <taxon>Arthropoda</taxon>
        <taxon>Hexapoda</taxon>
        <taxon>Insecta</taxon>
        <taxon>Pterygota</taxon>
        <taxon>Neoptera</taxon>
        <taxon>Endopterygota</taxon>
        <taxon>Diptera</taxon>
        <taxon>Brachycera</taxon>
        <taxon>Stratiomyomorpha</taxon>
        <taxon>Stratiomyidae</taxon>
        <taxon>Hermetiinae</taxon>
        <taxon>Hermetia</taxon>
    </lineage>
</organism>
<name>A0A7R8UMN7_HERIL</name>
<dbReference type="InParanoid" id="A0A7R8UMN7"/>
<dbReference type="Proteomes" id="UP000594454">
    <property type="component" value="Chromosome 2"/>
</dbReference>
<dbReference type="EMBL" id="LR899010">
    <property type="protein sequence ID" value="CAD7083528.1"/>
    <property type="molecule type" value="Genomic_DNA"/>
</dbReference>
<evidence type="ECO:0000256" key="1">
    <source>
        <dbReference type="SAM" id="MobiDB-lite"/>
    </source>
</evidence>
<evidence type="ECO:0000313" key="3">
    <source>
        <dbReference type="Proteomes" id="UP000594454"/>
    </source>
</evidence>
<dbReference type="AlphaFoldDB" id="A0A7R8UMN7"/>
<sequence length="104" mass="11903">MRKKKKTSAENIYSSLHRVRFTTFIPSDNRDDDDDVSMDGKQVTRKSGSSCISATNMEKKLHRGIIAREGDAFVFHYNKIAIECNKVAEVLDCRVLPLLSEMHR</sequence>
<reference evidence="2 3" key="1">
    <citation type="submission" date="2020-11" db="EMBL/GenBank/DDBJ databases">
        <authorList>
            <person name="Wallbank WR R."/>
            <person name="Pardo Diaz C."/>
            <person name="Kozak K."/>
            <person name="Martin S."/>
            <person name="Jiggins C."/>
            <person name="Moest M."/>
            <person name="Warren A I."/>
            <person name="Generalovic N T."/>
            <person name="Byers J.R.P. K."/>
            <person name="Montejo-Kovacevich G."/>
            <person name="Yen C E."/>
        </authorList>
    </citation>
    <scope>NUCLEOTIDE SEQUENCE [LARGE SCALE GENOMIC DNA]</scope>
</reference>